<dbReference type="RefSeq" id="WP_136379799.1">
    <property type="nucleotide sequence ID" value="NZ_SLUB01000018.1"/>
</dbReference>
<proteinExistence type="predicted"/>
<keyword evidence="2" id="KW-1185">Reference proteome</keyword>
<evidence type="ECO:0000313" key="2">
    <source>
        <dbReference type="Proteomes" id="UP000306477"/>
    </source>
</evidence>
<reference evidence="1 2" key="1">
    <citation type="journal article" date="2019" name="Indoor Air">
        <title>Impacts of indoor surface finishes on bacterial viability.</title>
        <authorList>
            <person name="Hu J."/>
            <person name="Maamar S.B."/>
            <person name="Glawe A.J."/>
            <person name="Gottel N."/>
            <person name="Gilbert J.A."/>
            <person name="Hartmann E.M."/>
        </authorList>
    </citation>
    <scope>NUCLEOTIDE SEQUENCE [LARGE SCALE GENOMIC DNA]</scope>
    <source>
        <strain evidence="1 2">AF060A6</strain>
    </source>
</reference>
<dbReference type="Proteomes" id="UP000306477">
    <property type="component" value="Unassembled WGS sequence"/>
</dbReference>
<dbReference type="AlphaFoldDB" id="A0A4S3PS25"/>
<evidence type="ECO:0008006" key="3">
    <source>
        <dbReference type="Google" id="ProtNLM"/>
    </source>
</evidence>
<sequence>MKTISKEQVCFKCKEVKSVNDFYEKGNRFMNCSKCRKARYNRKKSIELLLNKQKQTRQFV</sequence>
<name>A0A4S3PS25_9BACI</name>
<dbReference type="OrthoDB" id="9974135at2"/>
<dbReference type="EMBL" id="SLUB01000018">
    <property type="protein sequence ID" value="THE12358.1"/>
    <property type="molecule type" value="Genomic_DNA"/>
</dbReference>
<protein>
    <recommendedName>
        <fullName evidence="3">Zinc-binding domain-containing protein</fullName>
    </recommendedName>
</protein>
<evidence type="ECO:0000313" key="1">
    <source>
        <dbReference type="EMBL" id="THE12358.1"/>
    </source>
</evidence>
<accession>A0A4S3PS25</accession>
<gene>
    <name evidence="1" type="ORF">E1I69_11700</name>
</gene>
<comment type="caution">
    <text evidence="1">The sequence shown here is derived from an EMBL/GenBank/DDBJ whole genome shotgun (WGS) entry which is preliminary data.</text>
</comment>
<organism evidence="1 2">
    <name type="scientific">Bacillus timonensis</name>
    <dbReference type="NCBI Taxonomy" id="1033734"/>
    <lineage>
        <taxon>Bacteria</taxon>
        <taxon>Bacillati</taxon>
        <taxon>Bacillota</taxon>
        <taxon>Bacilli</taxon>
        <taxon>Bacillales</taxon>
        <taxon>Bacillaceae</taxon>
        <taxon>Bacillus</taxon>
    </lineage>
</organism>